<sequence length="91" mass="9670">MRALTEGHDACTVRAECGTAYDEFQLPGRERAFTPVADRAHAPRNTRALIASGAGGRFALAGAKCGRRLPARYGPAPEVHLAPVPTTGEQR</sequence>
<dbReference type="Proteomes" id="UP001223072">
    <property type="component" value="Unassembled WGS sequence"/>
</dbReference>
<name>A0ABU0RFA7_9ACTN</name>
<feature type="region of interest" description="Disordered" evidence="1">
    <location>
        <begin position="71"/>
        <end position="91"/>
    </location>
</feature>
<gene>
    <name evidence="2" type="ORF">QFZ49_000576</name>
</gene>
<protein>
    <submittedName>
        <fullName evidence="2">Uncharacterized protein</fullName>
    </submittedName>
</protein>
<dbReference type="EMBL" id="JAUSZS010000002">
    <property type="protein sequence ID" value="MDQ0930669.1"/>
    <property type="molecule type" value="Genomic_DNA"/>
</dbReference>
<organism evidence="2 3">
    <name type="scientific">Streptomyces turgidiscabies</name>
    <dbReference type="NCBI Taxonomy" id="85558"/>
    <lineage>
        <taxon>Bacteria</taxon>
        <taxon>Bacillati</taxon>
        <taxon>Actinomycetota</taxon>
        <taxon>Actinomycetes</taxon>
        <taxon>Kitasatosporales</taxon>
        <taxon>Streptomycetaceae</taxon>
        <taxon>Streptomyces</taxon>
    </lineage>
</organism>
<accession>A0ABU0RFA7</accession>
<comment type="caution">
    <text evidence="2">The sequence shown here is derived from an EMBL/GenBank/DDBJ whole genome shotgun (WGS) entry which is preliminary data.</text>
</comment>
<keyword evidence="3" id="KW-1185">Reference proteome</keyword>
<evidence type="ECO:0000313" key="2">
    <source>
        <dbReference type="EMBL" id="MDQ0930669.1"/>
    </source>
</evidence>
<evidence type="ECO:0000313" key="3">
    <source>
        <dbReference type="Proteomes" id="UP001223072"/>
    </source>
</evidence>
<reference evidence="2 3" key="1">
    <citation type="submission" date="2023-07" db="EMBL/GenBank/DDBJ databases">
        <title>Comparative genomics of wheat-associated soil bacteria to identify genetic determinants of phenazine resistance.</title>
        <authorList>
            <person name="Mouncey N."/>
        </authorList>
    </citation>
    <scope>NUCLEOTIDE SEQUENCE [LARGE SCALE GENOMIC DNA]</scope>
    <source>
        <strain evidence="2 3">W2I16</strain>
    </source>
</reference>
<proteinExistence type="predicted"/>
<evidence type="ECO:0000256" key="1">
    <source>
        <dbReference type="SAM" id="MobiDB-lite"/>
    </source>
</evidence>